<dbReference type="AlphaFoldDB" id="A0A182IJF6"/>
<feature type="compositionally biased region" description="Low complexity" evidence="1">
    <location>
        <begin position="193"/>
        <end position="202"/>
    </location>
</feature>
<reference evidence="2" key="1">
    <citation type="submission" date="2022-08" db="UniProtKB">
        <authorList>
            <consortium name="EnsemblMetazoa"/>
        </authorList>
    </citation>
    <scope>IDENTIFICATION</scope>
    <source>
        <strain evidence="2">EBRO</strain>
    </source>
</reference>
<protein>
    <submittedName>
        <fullName evidence="2">Uncharacterized protein</fullName>
    </submittedName>
</protein>
<feature type="compositionally biased region" description="Pro residues" evidence="1">
    <location>
        <begin position="172"/>
        <end position="192"/>
    </location>
</feature>
<evidence type="ECO:0000256" key="1">
    <source>
        <dbReference type="SAM" id="MobiDB-lite"/>
    </source>
</evidence>
<feature type="compositionally biased region" description="Pro residues" evidence="1">
    <location>
        <begin position="249"/>
        <end position="267"/>
    </location>
</feature>
<sequence length="365" mass="37987">MRSCSKPSPVSAPSTFSSFTSPATAPLLPFRFLSSRMCGRDWGCCCDEPARCRPVRPRPWLAVEPITSWCCSSDRAPDRAPPKPAGTLTRCSSPASSSSTSSASSSSSCLARAACSRRPLPATLCCRCWPSDVTASAMASSPPPPPVALTFPRMLLAPAPAPALANDDSFATPPPPPPLPPTPSPRSRPRPTPARSSALAPPLPTAAAAAAAAARCRSCPWMPLSFACSFPSLALAPLPLLRALRSPRPPPPLLPPPLPPLPPPPSPRHGKQQRNSLALAFRLGLAPAGWLGRRSPLARSSSSLHSSWPVPSLASTFVGSPASSSASPSSSSCSAWRPCASRMAATVRERLPTRPLVLRFSGAGS</sequence>
<accession>A0A182IJF6</accession>
<feature type="region of interest" description="Disordered" evidence="1">
    <location>
        <begin position="74"/>
        <end position="105"/>
    </location>
</feature>
<proteinExistence type="predicted"/>
<dbReference type="VEuPathDB" id="VectorBase:AATE000301"/>
<feature type="region of interest" description="Disordered" evidence="1">
    <location>
        <begin position="163"/>
        <end position="202"/>
    </location>
</feature>
<dbReference type="EnsemblMetazoa" id="AATE000301-RA">
    <property type="protein sequence ID" value="AATE000301-PA.1"/>
    <property type="gene ID" value="AATE000301"/>
</dbReference>
<feature type="compositionally biased region" description="Low complexity" evidence="1">
    <location>
        <begin position="85"/>
        <end position="105"/>
    </location>
</feature>
<feature type="region of interest" description="Disordered" evidence="1">
    <location>
        <begin position="249"/>
        <end position="274"/>
    </location>
</feature>
<organism evidence="2">
    <name type="scientific">Anopheles atroparvus</name>
    <name type="common">European mosquito</name>
    <dbReference type="NCBI Taxonomy" id="41427"/>
    <lineage>
        <taxon>Eukaryota</taxon>
        <taxon>Metazoa</taxon>
        <taxon>Ecdysozoa</taxon>
        <taxon>Arthropoda</taxon>
        <taxon>Hexapoda</taxon>
        <taxon>Insecta</taxon>
        <taxon>Pterygota</taxon>
        <taxon>Neoptera</taxon>
        <taxon>Endopterygota</taxon>
        <taxon>Diptera</taxon>
        <taxon>Nematocera</taxon>
        <taxon>Culicoidea</taxon>
        <taxon>Culicidae</taxon>
        <taxon>Anophelinae</taxon>
        <taxon>Anopheles</taxon>
    </lineage>
</organism>
<name>A0A182IJF6_ANOAO</name>
<evidence type="ECO:0000313" key="2">
    <source>
        <dbReference type="EnsemblMetazoa" id="AATE000301-PA.1"/>
    </source>
</evidence>